<keyword evidence="5 8" id="KW-0406">Ion transport</keyword>
<feature type="transmembrane region" description="Helical" evidence="8">
    <location>
        <begin position="38"/>
        <end position="57"/>
    </location>
</feature>
<dbReference type="EMBL" id="LVVT01000014">
    <property type="protein sequence ID" value="TQS82848.1"/>
    <property type="molecule type" value="Genomic_DNA"/>
</dbReference>
<dbReference type="Proteomes" id="UP000752814">
    <property type="component" value="Unassembled WGS sequence"/>
</dbReference>
<dbReference type="InterPro" id="IPR022929">
    <property type="entry name" value="Put_MntP"/>
</dbReference>
<evidence type="ECO:0000256" key="3">
    <source>
        <dbReference type="ARBA" id="ARBA00022692"/>
    </source>
</evidence>
<feature type="transmembrane region" description="Helical" evidence="8">
    <location>
        <begin position="63"/>
        <end position="82"/>
    </location>
</feature>
<protein>
    <recommendedName>
        <fullName evidence="8">Putative manganese efflux pump MntP</fullName>
    </recommendedName>
</protein>
<feature type="transmembrane region" description="Helical" evidence="8">
    <location>
        <begin position="103"/>
        <end position="121"/>
    </location>
</feature>
<comment type="function">
    <text evidence="8">Probably functions as a manganese efflux pump.</text>
</comment>
<keyword evidence="1 8" id="KW-0813">Transport</keyword>
<evidence type="ECO:0000256" key="6">
    <source>
        <dbReference type="ARBA" id="ARBA00023136"/>
    </source>
</evidence>
<keyword evidence="2 8" id="KW-1003">Cell membrane</keyword>
<dbReference type="PANTHER" id="PTHR35529:SF1">
    <property type="entry name" value="MANGANESE EFFLUX PUMP MNTP-RELATED"/>
    <property type="match status" value="1"/>
</dbReference>
<sequence>MNLIELIFIAIGLSMDAFAIAICKGISIGKATIKDAAVVGLFFGGFQAIMPIIGYYVGEGFHGLVESFSYLIAAALLIILGLKMIKDSRGEKDTTKGLDFKNLLVLSVATSIDSLAVGISFSLTNVALFPAVVIIGLVTFIISFIGVKSGSFFGMKFQSGAEIFGGIILILIGLKVLLEGLGTI</sequence>
<evidence type="ECO:0000256" key="7">
    <source>
        <dbReference type="ARBA" id="ARBA00023211"/>
    </source>
</evidence>
<feature type="transmembrane region" description="Helical" evidence="8">
    <location>
        <begin position="6"/>
        <end position="26"/>
    </location>
</feature>
<dbReference type="GeneID" id="41323778"/>
<evidence type="ECO:0000256" key="2">
    <source>
        <dbReference type="ARBA" id="ARBA00022475"/>
    </source>
</evidence>
<keyword evidence="4 8" id="KW-1133">Transmembrane helix</keyword>
<organism evidence="9 10">
    <name type="scientific">Candidatus Methanomassiliicoccus intestinalis</name>
    <dbReference type="NCBI Taxonomy" id="1406512"/>
    <lineage>
        <taxon>Archaea</taxon>
        <taxon>Methanobacteriati</taxon>
        <taxon>Thermoplasmatota</taxon>
        <taxon>Thermoplasmata</taxon>
        <taxon>Methanomassiliicoccales</taxon>
        <taxon>Methanomassiliicoccaceae</taxon>
        <taxon>Methanomassiliicoccus</taxon>
    </lineage>
</organism>
<comment type="subcellular location">
    <subcellularLocation>
        <location evidence="8">Cell membrane</location>
        <topology evidence="8">Multi-pass membrane protein</topology>
    </subcellularLocation>
</comment>
<evidence type="ECO:0000313" key="10">
    <source>
        <dbReference type="Proteomes" id="UP000752814"/>
    </source>
</evidence>
<dbReference type="AlphaFoldDB" id="A0A8J8TEK0"/>
<evidence type="ECO:0000256" key="1">
    <source>
        <dbReference type="ARBA" id="ARBA00022448"/>
    </source>
</evidence>
<evidence type="ECO:0000256" key="4">
    <source>
        <dbReference type="ARBA" id="ARBA00022989"/>
    </source>
</evidence>
<feature type="transmembrane region" description="Helical" evidence="8">
    <location>
        <begin position="159"/>
        <end position="178"/>
    </location>
</feature>
<comment type="similarity">
    <text evidence="8">Belongs to the MntP (TC 9.B.29) family.</text>
</comment>
<keyword evidence="3 8" id="KW-0812">Transmembrane</keyword>
<dbReference type="InterPro" id="IPR003810">
    <property type="entry name" value="Mntp/YtaF"/>
</dbReference>
<dbReference type="GO" id="GO:0005886">
    <property type="term" value="C:plasma membrane"/>
    <property type="evidence" value="ECO:0007669"/>
    <property type="project" value="UniProtKB-SubCell"/>
</dbReference>
<dbReference type="RefSeq" id="WP_020449244.1">
    <property type="nucleotide sequence ID" value="NZ_CAYAXV010000005.1"/>
</dbReference>
<accession>A0A8J8TEK0</accession>
<dbReference type="HAMAP" id="MF_01521">
    <property type="entry name" value="MntP_pump"/>
    <property type="match status" value="1"/>
</dbReference>
<dbReference type="GO" id="GO:0005384">
    <property type="term" value="F:manganese ion transmembrane transporter activity"/>
    <property type="evidence" value="ECO:0007669"/>
    <property type="project" value="UniProtKB-UniRule"/>
</dbReference>
<dbReference type="OMA" id="WHFGLFQ"/>
<feature type="transmembrane region" description="Helical" evidence="8">
    <location>
        <begin position="127"/>
        <end position="147"/>
    </location>
</feature>
<comment type="caution">
    <text evidence="9">The sequence shown here is derived from an EMBL/GenBank/DDBJ whole genome shotgun (WGS) entry which is preliminary data.</text>
</comment>
<proteinExistence type="inferred from homology"/>
<dbReference type="Pfam" id="PF02659">
    <property type="entry name" value="Mntp"/>
    <property type="match status" value="1"/>
</dbReference>
<evidence type="ECO:0000313" key="9">
    <source>
        <dbReference type="EMBL" id="TQS82848.1"/>
    </source>
</evidence>
<keyword evidence="6 8" id="KW-0472">Membrane</keyword>
<evidence type="ECO:0000256" key="5">
    <source>
        <dbReference type="ARBA" id="ARBA00023065"/>
    </source>
</evidence>
<gene>
    <name evidence="8" type="primary">mntP</name>
    <name evidence="9" type="ORF">A3207_02555</name>
</gene>
<name>A0A8J8TEK0_9ARCH</name>
<evidence type="ECO:0000256" key="8">
    <source>
        <dbReference type="HAMAP-Rule" id="MF_01521"/>
    </source>
</evidence>
<dbReference type="PANTHER" id="PTHR35529">
    <property type="entry name" value="MANGANESE EFFLUX PUMP MNTP-RELATED"/>
    <property type="match status" value="1"/>
</dbReference>
<reference evidence="9" key="1">
    <citation type="submission" date="2016-03" db="EMBL/GenBank/DDBJ databases">
        <authorList>
            <person name="Borrel G."/>
            <person name="Mccann A."/>
            <person name="O'Toole P.W."/>
        </authorList>
    </citation>
    <scope>NUCLEOTIDE SEQUENCE</scope>
    <source>
        <strain evidence="9">183</strain>
    </source>
</reference>
<keyword evidence="7 8" id="KW-0464">Manganese</keyword>